<comment type="caution">
    <text evidence="7">The sequence shown here is derived from an EMBL/GenBank/DDBJ whole genome shotgun (WGS) entry which is preliminary data.</text>
</comment>
<gene>
    <name evidence="7" type="primary">lptC</name>
    <name evidence="7" type="ORF">CF67_09048</name>
</gene>
<dbReference type="InterPro" id="IPR026265">
    <property type="entry name" value="LptC"/>
</dbReference>
<dbReference type="EMBL" id="JGVK01000033">
    <property type="protein sequence ID" value="KEY90874.1"/>
    <property type="molecule type" value="Genomic_DNA"/>
</dbReference>
<reference evidence="7 8" key="1">
    <citation type="submission" date="2014-03" db="EMBL/GenBank/DDBJ databases">
        <title>Selection and divergence in the genomes of co-occurring obligate luminous symbionts with specific hosts.</title>
        <authorList>
            <person name="Hendry T.A."/>
            <person name="de Wet J.R."/>
            <person name="Dunlap P.V."/>
        </authorList>
    </citation>
    <scope>NUCLEOTIDE SEQUENCE [LARGE SCALE GENOMIC DNA]</scope>
    <source>
        <strain evidence="7 8">Ppalp.1</strain>
    </source>
</reference>
<dbReference type="eggNOG" id="COG3117">
    <property type="taxonomic scope" value="Bacteria"/>
</dbReference>
<evidence type="ECO:0000313" key="7">
    <source>
        <dbReference type="EMBL" id="KEY90874.1"/>
    </source>
</evidence>
<keyword evidence="3 6" id="KW-0812">Transmembrane</keyword>
<dbReference type="Gene3D" id="2.60.450.10">
    <property type="entry name" value="Lipopolysaccharide (LPS) transport protein A like domain"/>
    <property type="match status" value="1"/>
</dbReference>
<evidence type="ECO:0000256" key="1">
    <source>
        <dbReference type="ARBA" id="ARBA00022475"/>
    </source>
</evidence>
<dbReference type="Proteomes" id="UP000053784">
    <property type="component" value="Unassembled WGS sequence"/>
</dbReference>
<evidence type="ECO:0000256" key="4">
    <source>
        <dbReference type="ARBA" id="ARBA00022989"/>
    </source>
</evidence>
<evidence type="ECO:0000256" key="3">
    <source>
        <dbReference type="ARBA" id="ARBA00022692"/>
    </source>
</evidence>
<keyword evidence="8" id="KW-1185">Reference proteome</keyword>
<organism evidence="7 8">
    <name type="scientific">Candidatus Photodesmus blepharonis</name>
    <dbReference type="NCBI Taxonomy" id="1179155"/>
    <lineage>
        <taxon>Bacteria</taxon>
        <taxon>Pseudomonadati</taxon>
        <taxon>Pseudomonadota</taxon>
        <taxon>Gammaproteobacteria</taxon>
        <taxon>Vibrionales</taxon>
        <taxon>Vibrionaceae</taxon>
        <taxon>Candidatus Photodesmus</taxon>
    </lineage>
</organism>
<dbReference type="InterPro" id="IPR010664">
    <property type="entry name" value="LipoPS_assembly_LptC-rel"/>
</dbReference>
<keyword evidence="2" id="KW-0997">Cell inner membrane</keyword>
<dbReference type="OrthoDB" id="5659892at2"/>
<evidence type="ECO:0000313" key="8">
    <source>
        <dbReference type="Proteomes" id="UP000053784"/>
    </source>
</evidence>
<proteinExistence type="predicted"/>
<keyword evidence="4 6" id="KW-1133">Transmembrane helix</keyword>
<keyword evidence="1" id="KW-1003">Cell membrane</keyword>
<dbReference type="GO" id="GO:0005886">
    <property type="term" value="C:plasma membrane"/>
    <property type="evidence" value="ECO:0007669"/>
    <property type="project" value="InterPro"/>
</dbReference>
<dbReference type="AlphaFoldDB" id="A0A084CM45"/>
<feature type="transmembrane region" description="Helical" evidence="6">
    <location>
        <begin position="6"/>
        <end position="23"/>
    </location>
</feature>
<name>A0A084CM45_9GAMM</name>
<evidence type="ECO:0000256" key="2">
    <source>
        <dbReference type="ARBA" id="ARBA00022519"/>
    </source>
</evidence>
<dbReference type="PANTHER" id="PTHR37481">
    <property type="entry name" value="LIPOPOLYSACCHARIDE EXPORT SYSTEM PROTEIN LPTC"/>
    <property type="match status" value="1"/>
</dbReference>
<dbReference type="GO" id="GO:0015221">
    <property type="term" value="F:lipopolysaccharide transmembrane transporter activity"/>
    <property type="evidence" value="ECO:0007669"/>
    <property type="project" value="InterPro"/>
</dbReference>
<dbReference type="Pfam" id="PF06835">
    <property type="entry name" value="LptC"/>
    <property type="match status" value="1"/>
</dbReference>
<dbReference type="GO" id="GO:0017089">
    <property type="term" value="F:glycolipid transfer activity"/>
    <property type="evidence" value="ECO:0007669"/>
    <property type="project" value="TreeGrafter"/>
</dbReference>
<dbReference type="InterPro" id="IPR052363">
    <property type="entry name" value="LPS_export_LptC"/>
</dbReference>
<dbReference type="NCBIfam" id="TIGR04409">
    <property type="entry name" value="LptC_YrbK"/>
    <property type="match status" value="1"/>
</dbReference>
<protein>
    <submittedName>
        <fullName evidence="7">Lipopolysaccharide export system protein lptC</fullName>
    </submittedName>
</protein>
<sequence>MSLSRIVYVLLLFVIFCSAYYLLDKQKTFDIQIAPNQELPMFSSKRMENILYTENGIRSYIITSAHLNHFAEGNTEFKFPVLDIYKKGQIQEWRVTANKATLSKNHILTLYDNVLVENLLNTSDVNIISTEKLSMELDNQNFWTNNEVTLTGHKFKTEGKAMKGNFSKKTALLYKVQSRYENFAS</sequence>
<dbReference type="RefSeq" id="WP_034415194.1">
    <property type="nucleotide sequence ID" value="NZ_JGVK01000033.1"/>
</dbReference>
<dbReference type="PANTHER" id="PTHR37481:SF1">
    <property type="entry name" value="LIPOPOLYSACCHARIDE EXPORT SYSTEM PROTEIN LPTC"/>
    <property type="match status" value="1"/>
</dbReference>
<keyword evidence="5 6" id="KW-0472">Membrane</keyword>
<accession>A0A084CM45</accession>
<evidence type="ECO:0000256" key="6">
    <source>
        <dbReference type="SAM" id="Phobius"/>
    </source>
</evidence>
<evidence type="ECO:0000256" key="5">
    <source>
        <dbReference type="ARBA" id="ARBA00023136"/>
    </source>
</evidence>
<dbReference type="GO" id="GO:0030288">
    <property type="term" value="C:outer membrane-bounded periplasmic space"/>
    <property type="evidence" value="ECO:0007669"/>
    <property type="project" value="TreeGrafter"/>
</dbReference>
<dbReference type="STRING" id="1179155.CF67_09048"/>